<gene>
    <name evidence="5" type="ORF">SAMN03080599_01565</name>
</gene>
<organism evidence="5 6">
    <name type="scientific">Acidaminobacter hydrogenoformans DSM 2784</name>
    <dbReference type="NCBI Taxonomy" id="1120920"/>
    <lineage>
        <taxon>Bacteria</taxon>
        <taxon>Bacillati</taxon>
        <taxon>Bacillota</taxon>
        <taxon>Clostridia</taxon>
        <taxon>Peptostreptococcales</taxon>
        <taxon>Acidaminobacteraceae</taxon>
        <taxon>Acidaminobacter</taxon>
    </lineage>
</organism>
<feature type="domain" description="SLH" evidence="4">
    <location>
        <begin position="75"/>
        <end position="138"/>
    </location>
</feature>
<dbReference type="EMBL" id="FMWL01000006">
    <property type="protein sequence ID" value="SCZ79045.1"/>
    <property type="molecule type" value="Genomic_DNA"/>
</dbReference>
<evidence type="ECO:0000313" key="6">
    <source>
        <dbReference type="Proteomes" id="UP000199208"/>
    </source>
</evidence>
<keyword evidence="2" id="KW-0677">Repeat</keyword>
<dbReference type="Proteomes" id="UP000199208">
    <property type="component" value="Unassembled WGS sequence"/>
</dbReference>
<evidence type="ECO:0000256" key="3">
    <source>
        <dbReference type="SAM" id="SignalP"/>
    </source>
</evidence>
<dbReference type="PROSITE" id="PS51272">
    <property type="entry name" value="SLH"/>
    <property type="match status" value="1"/>
</dbReference>
<feature type="signal peptide" evidence="3">
    <location>
        <begin position="1"/>
        <end position="23"/>
    </location>
</feature>
<evidence type="ECO:0000259" key="4">
    <source>
        <dbReference type="PROSITE" id="PS51272"/>
    </source>
</evidence>
<dbReference type="RefSeq" id="WP_092590342.1">
    <property type="nucleotide sequence ID" value="NZ_FMWL01000006.1"/>
</dbReference>
<keyword evidence="6" id="KW-1185">Reference proteome</keyword>
<name>A0A1G5RY19_9FIRM</name>
<dbReference type="InterPro" id="IPR001119">
    <property type="entry name" value="SLH_dom"/>
</dbReference>
<proteinExistence type="predicted"/>
<dbReference type="InterPro" id="IPR032812">
    <property type="entry name" value="SbsA_Ig"/>
</dbReference>
<dbReference type="AlphaFoldDB" id="A0A1G5RY19"/>
<dbReference type="Gene3D" id="2.60.40.1220">
    <property type="match status" value="2"/>
</dbReference>
<accession>A0A1G5RY19</accession>
<dbReference type="STRING" id="1120920.SAMN03080599_01565"/>
<evidence type="ECO:0000256" key="1">
    <source>
        <dbReference type="ARBA" id="ARBA00022729"/>
    </source>
</evidence>
<dbReference type="Pfam" id="PF13205">
    <property type="entry name" value="Big_5"/>
    <property type="match status" value="1"/>
</dbReference>
<dbReference type="OrthoDB" id="2079983at2"/>
<dbReference type="InterPro" id="IPR014755">
    <property type="entry name" value="Cu-Rt/internalin_Ig-like"/>
</dbReference>
<reference evidence="5 6" key="1">
    <citation type="submission" date="2016-10" db="EMBL/GenBank/DDBJ databases">
        <authorList>
            <person name="de Groot N.N."/>
        </authorList>
    </citation>
    <scope>NUCLEOTIDE SEQUENCE [LARGE SCALE GENOMIC DNA]</scope>
    <source>
        <strain evidence="5 6">DSM 2784</strain>
    </source>
</reference>
<evidence type="ECO:0000256" key="2">
    <source>
        <dbReference type="ARBA" id="ARBA00022737"/>
    </source>
</evidence>
<feature type="chain" id="PRO_5011694892" evidence="3">
    <location>
        <begin position="24"/>
        <end position="930"/>
    </location>
</feature>
<protein>
    <submittedName>
        <fullName evidence="5">S-layer homology domain-containing protein</fullName>
    </submittedName>
</protein>
<evidence type="ECO:0000313" key="5">
    <source>
        <dbReference type="EMBL" id="SCZ79045.1"/>
    </source>
</evidence>
<dbReference type="Pfam" id="PF00395">
    <property type="entry name" value="SLH"/>
    <property type="match status" value="1"/>
</dbReference>
<sequence length="930" mass="102305">MKRFIALIMVVMLLIGIMPASMAATKTAGEELRDLGLLKGDTYGNLMEDKYLTRSEMMVILARMLGEFDEAENYKLKSTFTDGNNHWAERYVAYAQMRGWTSGMGNNEFGYEMKHTAQQAAVFMLKTLGYIADTDFTWTNAFQKATQLDLFDDVDVEPAEDILRGDLFRVMMRTLNTKMKGETKTLGETLGIMGTVPLKIQSVKANGLIQVLVEFNANTWADEDALVNVDNYIFEDQDGDELLDMNDDPVVIDDITVNDKVVTITFEEPVEQQAQANLTIKEEILPVEADFDFNFFDTKPPVATSAAVVGKETIKVIFSEPVNPATVSASDFEVEDGDMFIRGVNLMNNNTEVNVELYAELEAGTIEVAVGSGIEDFAGFKTSATTFDVRVVVDTTPPTVSGYKDVSKTGVTLIFNEDIVLTDDYEASSSIYHTNGSNLAAPISADDIDGKELKLNFASNEMPEGNAYLYVLADTFMDLWDNENNKLTILVKVAADEVKPTLTGISVIDEEEIELIFSETVDEDSAEDLENYVLQNSSGSELEDMIDSAVRGTGDDTDTVTLRFDEPLLGTYKLVVQDVEDLSGNEITKVTRSFTVTDMTDPIASDFSAKLYNPDADVQIIVVRFGEAMATSGKYAVNDLEKYVLEDDDFLSELDDVTITMIESNKAVEIKIPEDSLDLQDDQSYKLEIGRVADAAGNYTIAMVNELTIDDAGLVRVESAELVSSTKVEVTFEDRLTSIDNSDFVVYADENGDNGYDADEKLTVTRVSSSVNSDGNTVLTFTLASKVDTDAKSVDDGDDIAFAIIDQSSKNQYNEVVEEYDNVLVDAAPPEVEEVYFINSDEILVVLTEELEGGTFAPSGKNGFTTTSGTLDTATKYGDRSILLTSDEDESDFTINTNVYYNEAAGIADLEGLMLESFSKTDALEQGEDL</sequence>
<keyword evidence="1 3" id="KW-0732">Signal</keyword>